<dbReference type="RefSeq" id="WP_093183859.1">
    <property type="nucleotide sequence ID" value="NZ_FMYH01000005.1"/>
</dbReference>
<evidence type="ECO:0008006" key="4">
    <source>
        <dbReference type="Google" id="ProtNLM"/>
    </source>
</evidence>
<dbReference type="EMBL" id="FMYH01000005">
    <property type="protein sequence ID" value="SDD00713.1"/>
    <property type="molecule type" value="Genomic_DNA"/>
</dbReference>
<dbReference type="OrthoDB" id="3778994at2"/>
<reference evidence="2 3" key="1">
    <citation type="submission" date="2016-09" db="EMBL/GenBank/DDBJ databases">
        <authorList>
            <person name="Capua I."/>
            <person name="De Benedictis P."/>
            <person name="Joannis T."/>
            <person name="Lombin L.H."/>
            <person name="Cattoli G."/>
        </authorList>
    </citation>
    <scope>NUCLEOTIDE SEQUENCE [LARGE SCALE GENOMIC DNA]</scope>
    <source>
        <strain evidence="2 3">ISLP-3</strain>
    </source>
</reference>
<dbReference type="STRING" id="1814289.SAMN05216410_2622"/>
<protein>
    <recommendedName>
        <fullName evidence="4">Protein kinase domain-containing protein</fullName>
    </recommendedName>
</protein>
<gene>
    <name evidence="2" type="ORF">SAMN05216410_2622</name>
</gene>
<evidence type="ECO:0000313" key="3">
    <source>
        <dbReference type="Proteomes" id="UP000199039"/>
    </source>
</evidence>
<accession>A0A1G6R8G4</accession>
<feature type="compositionally biased region" description="Basic and acidic residues" evidence="1">
    <location>
        <begin position="282"/>
        <end position="305"/>
    </location>
</feature>
<keyword evidence="3" id="KW-1185">Reference proteome</keyword>
<organism evidence="2 3">
    <name type="scientific">Sanguibacter gelidistatuariae</name>
    <dbReference type="NCBI Taxonomy" id="1814289"/>
    <lineage>
        <taxon>Bacteria</taxon>
        <taxon>Bacillati</taxon>
        <taxon>Actinomycetota</taxon>
        <taxon>Actinomycetes</taxon>
        <taxon>Micrococcales</taxon>
        <taxon>Sanguibacteraceae</taxon>
        <taxon>Sanguibacter</taxon>
    </lineage>
</organism>
<dbReference type="AlphaFoldDB" id="A0A1G6R8G4"/>
<evidence type="ECO:0000313" key="2">
    <source>
        <dbReference type="EMBL" id="SDD00713.1"/>
    </source>
</evidence>
<evidence type="ECO:0000256" key="1">
    <source>
        <dbReference type="SAM" id="MobiDB-lite"/>
    </source>
</evidence>
<name>A0A1G6R8G4_9MICO</name>
<dbReference type="Proteomes" id="UP000199039">
    <property type="component" value="Unassembled WGS sequence"/>
</dbReference>
<feature type="region of interest" description="Disordered" evidence="1">
    <location>
        <begin position="242"/>
        <end position="325"/>
    </location>
</feature>
<proteinExistence type="predicted"/>
<sequence length="528" mass="54559">MDAELTPERQDRLAEAGYVVDLAPGHAPVRGRLRVRDGAGCPFDLELVALPDGARETHIAHLSRWFPINDSDVEQLVDALDLDDAIGYLTAPAAPTTLETFVEANGRLGAGHTSTLLVTLGRTLARLHAQGVAYGPIHARDVLVVAGRVVLTVPKPDLARAAIIAASPQEDAYHLAALADSVIDEVHGPQAPARPPPGLRGLAKLIVSAMGDAKTRPGVGTLATLSHDLAPCLPLVPVEQVESVPRAAPRPGTSTSRGAHGVDAGRSGLDRRVRRRKAFRGSMRDRTGLTRDLRSTDGRPRQGHDGDEEATAARAEVAGRPRPRTRSRGVGVLVLSVVAAGVGTGAVVVDRLGTDAPAYAVAIEETPATDPGAAQNGAVTHEDPGAAAARLTRTRMDRVVALTNAVQPAEGSATPAADGDAAADDGWADVVLPGSAAHTQAVDLVAGLRADRAQITGLTVETEPPVVLAQSLETAQVEVTFSISAYTLESTSGVQEIAAGGSRTAVLDLVLTGAGWLVAGVSEIEVAT</sequence>